<dbReference type="SUPFAM" id="SSF88697">
    <property type="entry name" value="PUA domain-like"/>
    <property type="match status" value="1"/>
</dbReference>
<feature type="region of interest" description="Disordered" evidence="14">
    <location>
        <begin position="1019"/>
        <end position="1045"/>
    </location>
</feature>
<keyword evidence="5" id="KW-0479">Metal-binding</keyword>
<dbReference type="AlphaFoldDB" id="A0ABD3WW15"/>
<dbReference type="InterPro" id="IPR036987">
    <property type="entry name" value="SRA-YDG_sf"/>
</dbReference>
<feature type="domain" description="PHD-type" evidence="15">
    <location>
        <begin position="410"/>
        <end position="461"/>
    </location>
</feature>
<dbReference type="EC" id="2.3.2.27" evidence="3"/>
<dbReference type="InterPro" id="IPR036514">
    <property type="entry name" value="SGNH_hydro_sf"/>
</dbReference>
<dbReference type="InterPro" id="IPR011011">
    <property type="entry name" value="Znf_FYVE_PHD"/>
</dbReference>
<dbReference type="SUPFAM" id="SSF52266">
    <property type="entry name" value="SGNH hydrolase"/>
    <property type="match status" value="1"/>
</dbReference>
<keyword evidence="11" id="KW-0131">Cell cycle</keyword>
<gene>
    <name evidence="19" type="ORF">ACJMK2_030543</name>
</gene>
<keyword evidence="20" id="KW-1185">Reference proteome</keyword>
<dbReference type="InterPro" id="IPR021991">
    <property type="entry name" value="TTD_dom"/>
</dbReference>
<name>A0ABD3WW15_SINWO</name>
<feature type="region of interest" description="Disordered" evidence="14">
    <location>
        <begin position="226"/>
        <end position="247"/>
    </location>
</feature>
<feature type="compositionally biased region" description="Basic and acidic residues" evidence="14">
    <location>
        <begin position="967"/>
        <end position="979"/>
    </location>
</feature>
<dbReference type="PANTHER" id="PTHR14140:SF45">
    <property type="entry name" value="RING-TYPE E3 UBIQUITIN TRANSFERASE"/>
    <property type="match status" value="1"/>
</dbReference>
<feature type="domain" description="RING-type" evidence="17">
    <location>
        <begin position="413"/>
        <end position="459"/>
    </location>
</feature>
<evidence type="ECO:0000256" key="5">
    <source>
        <dbReference type="ARBA" id="ARBA00022723"/>
    </source>
</evidence>
<feature type="region of interest" description="Disordered" evidence="14">
    <location>
        <begin position="76"/>
        <end position="126"/>
    </location>
</feature>
<dbReference type="Proteomes" id="UP001634394">
    <property type="component" value="Unassembled WGS sequence"/>
</dbReference>
<feature type="compositionally biased region" description="Low complexity" evidence="14">
    <location>
        <begin position="872"/>
        <end position="884"/>
    </location>
</feature>
<keyword evidence="9" id="KW-0238">DNA-binding</keyword>
<evidence type="ECO:0000313" key="20">
    <source>
        <dbReference type="Proteomes" id="UP001634394"/>
    </source>
</evidence>
<comment type="catalytic activity">
    <reaction evidence="1">
        <text>S-ubiquitinyl-[E2 ubiquitin-conjugating enzyme]-L-cysteine + [acceptor protein]-L-lysine = [E2 ubiquitin-conjugating enzyme]-L-cysteine + N(6)-ubiquitinyl-[acceptor protein]-L-lysine.</text>
        <dbReference type="EC" id="2.3.2.27"/>
    </reaction>
</comment>
<evidence type="ECO:0000259" key="15">
    <source>
        <dbReference type="PROSITE" id="PS50016"/>
    </source>
</evidence>
<dbReference type="CDD" id="cd20388">
    <property type="entry name" value="Tudor_UHRF_rpt2"/>
    <property type="match status" value="1"/>
</dbReference>
<dbReference type="InterPro" id="IPR045134">
    <property type="entry name" value="UHRF1/2-like"/>
</dbReference>
<dbReference type="SMART" id="SM00249">
    <property type="entry name" value="PHD"/>
    <property type="match status" value="1"/>
</dbReference>
<dbReference type="Pfam" id="PF12148">
    <property type="entry name" value="TTD"/>
    <property type="match status" value="1"/>
</dbReference>
<dbReference type="PROSITE" id="PS50016">
    <property type="entry name" value="ZF_PHD_2"/>
    <property type="match status" value="1"/>
</dbReference>
<protein>
    <recommendedName>
        <fullName evidence="3">RING-type E3 ubiquitin transferase</fullName>
        <ecNumber evidence="3">2.3.2.27</ecNumber>
    </recommendedName>
</protein>
<dbReference type="SUPFAM" id="SSF57903">
    <property type="entry name" value="FYVE/PHD zinc finger"/>
    <property type="match status" value="1"/>
</dbReference>
<comment type="caution">
    <text evidence="19">The sequence shown here is derived from an EMBL/GenBank/DDBJ whole genome shotgun (WGS) entry which is preliminary data.</text>
</comment>
<evidence type="ECO:0000256" key="1">
    <source>
        <dbReference type="ARBA" id="ARBA00000900"/>
    </source>
</evidence>
<feature type="domain" description="Ubiquitin-like" evidence="16">
    <location>
        <begin position="1"/>
        <end position="78"/>
    </location>
</feature>
<dbReference type="EMBL" id="JBJQND010000004">
    <property type="protein sequence ID" value="KAL3878174.1"/>
    <property type="molecule type" value="Genomic_DNA"/>
</dbReference>
<dbReference type="Gene3D" id="3.10.20.90">
    <property type="entry name" value="Phosphatidylinositol 3-kinase Catalytic Subunit, Chain A, domain 1"/>
    <property type="match status" value="1"/>
</dbReference>
<evidence type="ECO:0000256" key="13">
    <source>
        <dbReference type="PROSITE-ProRule" id="PRU00358"/>
    </source>
</evidence>
<dbReference type="GO" id="GO:0061630">
    <property type="term" value="F:ubiquitin protein ligase activity"/>
    <property type="evidence" value="ECO:0007669"/>
    <property type="project" value="UniProtKB-EC"/>
</dbReference>
<dbReference type="SMART" id="SM00466">
    <property type="entry name" value="SRA"/>
    <property type="match status" value="1"/>
</dbReference>
<dbReference type="InterPro" id="IPR001965">
    <property type="entry name" value="Znf_PHD"/>
</dbReference>
<dbReference type="PROSITE" id="PS50089">
    <property type="entry name" value="ZF_RING_2"/>
    <property type="match status" value="1"/>
</dbReference>
<dbReference type="Gene3D" id="3.40.50.1110">
    <property type="entry name" value="SGNH hydrolase"/>
    <property type="match status" value="1"/>
</dbReference>
<dbReference type="CDD" id="cd00229">
    <property type="entry name" value="SGNH_hydrolase"/>
    <property type="match status" value="1"/>
</dbReference>
<dbReference type="Gene3D" id="2.30.280.10">
    <property type="entry name" value="SRA-YDG"/>
    <property type="match status" value="1"/>
</dbReference>
<keyword evidence="4" id="KW-0808">Transferase</keyword>
<dbReference type="Gene3D" id="2.30.30.1150">
    <property type="match status" value="1"/>
</dbReference>
<feature type="compositionally biased region" description="Polar residues" evidence="14">
    <location>
        <begin position="885"/>
        <end position="900"/>
    </location>
</feature>
<dbReference type="GO" id="GO:0008270">
    <property type="term" value="F:zinc ion binding"/>
    <property type="evidence" value="ECO:0007669"/>
    <property type="project" value="UniProtKB-KW"/>
</dbReference>
<dbReference type="SUPFAM" id="SSF54236">
    <property type="entry name" value="Ubiquitin-like"/>
    <property type="match status" value="1"/>
</dbReference>
<dbReference type="CDD" id="cd01797">
    <property type="entry name" value="Ubl_UHRF"/>
    <property type="match status" value="1"/>
</dbReference>
<feature type="region of interest" description="Disordered" evidence="14">
    <location>
        <begin position="925"/>
        <end position="980"/>
    </location>
</feature>
<evidence type="ECO:0000256" key="11">
    <source>
        <dbReference type="ARBA" id="ARBA00023306"/>
    </source>
</evidence>
<evidence type="ECO:0000256" key="10">
    <source>
        <dbReference type="ARBA" id="ARBA00023242"/>
    </source>
</evidence>
<feature type="region of interest" description="Disordered" evidence="14">
    <location>
        <begin position="472"/>
        <end position="494"/>
    </location>
</feature>
<dbReference type="InterPro" id="IPR019787">
    <property type="entry name" value="Znf_PHD-finger"/>
</dbReference>
<keyword evidence="6 12" id="KW-0863">Zinc-finger</keyword>
<evidence type="ECO:0000313" key="19">
    <source>
        <dbReference type="EMBL" id="KAL3878174.1"/>
    </source>
</evidence>
<dbReference type="PROSITE" id="PS50053">
    <property type="entry name" value="UBIQUITIN_2"/>
    <property type="match status" value="1"/>
</dbReference>
<sequence length="1252" mass="142633">MWIQVRTFDGKKSIRVDDLSKLTKIEELREKLVDPFDASPERQRLFYRGKQLEDGHTLFDYNVGLNDLIQLMVRNPDPVKEDERTNGYVSSSDEGSSDKENKRPPTPELIKSSNSKQYDEEEMSSSTYKVGDIIDARDESVGAWFESRLVQVTKATDHLESSALVTDGLQNETVKNESNNSQKDATNIESKIDSDESEGRNKSEITKINDILTEKDIVVNGNADFSEPMEMDASETRSQDDNKHVDGDSDKSLLKTLHPNEVIHDDGFVYHVVFDRYDEDEPLKLKCKDIRPRARNIIPFKELKEGQKVMVNYNIDDPDQRGLWYDSLITKKKVTRTVKELLATVYFGPDLTPLENCKILFVGEIFDIEKAGTQLNEADVANNPAASPVKRQVKPECDHCLDNPRKKCKHCACCICGGKHDPDKQIICDECNQAYHLSCLTPPLDKLPEEDEWYCPSCKNDVTEIVKAGEKLKESKKKSKMASSSSTSGRDWGRGSRWPDEYWSLDLDTRSLQNHIEGMACVGRTKVCTVVPSNHFGSIPGVEVGTLWKFRVQVSEAGVHRPHVAGIHGREDEGAYSVVLSGGYEDDTEETDDIIPLVITFNSKATQVAKWIRNGYASIQDKYPRVFRHKLVTGYRRNKNLCKNRAKEPFVDKSTWCPPPTTFPPTIKQITDKVMGQISKMRFKRERANLIPEEVDAIRTLKQDHSIIIQKSDKSSATGRNRRGNSFRRFNHPNAVFIKLFFQIIQALHHINVLKRQAKGEDRTKGFDKQVHYMDRFLKPAQPNNRIVEKLKTLNRIWATKVAQTLSDHYHERISELMGQIAGYNFADWTIKTLSHQALDWAKTNMRKKLRTETIQEFLIIVKTLSPRLPKTINSTTTSNANSTLRYQGSSNNTNQQCWSHKSPKKPTPRKYPLEPTVMQIELSNRFLPIQPSDTQPIRTPSKRRMSQSPVLGTTETPKRQRQRGPTPDKARKSLDKRYTVSVKSPESIFNALPSVKPLKNMLKCMSVPSIPSLVTGIRSRSLSPDRRSVSPRRSPAVSPTIPNQSYATAVKCSRRPGQITRHRGSKSDWSLPKISFPILVIGDSNLARITNTTEHPVQIEAFPGANIPYITQLLDSYKYESKPQRIVVNVGINDKGNMNTNQTFQEMKHLFKVARERFPHSKLFVTKILISEQLEVRNSKEAENIKRLNENMSKIQGVTVLDTGIAKEVVFHRDGIHWSPRSANLILCDWLQQMDNEKQVFPKEGKVSKRI</sequence>
<evidence type="ECO:0000259" key="16">
    <source>
        <dbReference type="PROSITE" id="PS50053"/>
    </source>
</evidence>
<evidence type="ECO:0000259" key="17">
    <source>
        <dbReference type="PROSITE" id="PS50089"/>
    </source>
</evidence>
<comment type="subcellular location">
    <subcellularLocation>
        <location evidence="13">Nucleus</location>
    </subcellularLocation>
</comment>
<keyword evidence="8" id="KW-0862">Zinc</keyword>
<evidence type="ECO:0000256" key="8">
    <source>
        <dbReference type="ARBA" id="ARBA00022833"/>
    </source>
</evidence>
<feature type="compositionally biased region" description="Basic and acidic residues" evidence="14">
    <location>
        <begin position="190"/>
        <end position="202"/>
    </location>
</feature>
<dbReference type="PANTHER" id="PTHR14140">
    <property type="entry name" value="E3 UBIQUITIN-PROTEIN LIGASE UHRF-RELATED"/>
    <property type="match status" value="1"/>
</dbReference>
<evidence type="ECO:0000256" key="14">
    <source>
        <dbReference type="SAM" id="MobiDB-lite"/>
    </source>
</evidence>
<dbReference type="Pfam" id="PF00628">
    <property type="entry name" value="PHD"/>
    <property type="match status" value="1"/>
</dbReference>
<dbReference type="SMART" id="SM00213">
    <property type="entry name" value="UBQ"/>
    <property type="match status" value="1"/>
</dbReference>
<dbReference type="GO" id="GO:0003677">
    <property type="term" value="F:DNA binding"/>
    <property type="evidence" value="ECO:0007669"/>
    <property type="project" value="UniProtKB-KW"/>
</dbReference>
<feature type="compositionally biased region" description="Polar residues" evidence="14">
    <location>
        <begin position="947"/>
        <end position="956"/>
    </location>
</feature>
<feature type="compositionally biased region" description="Basic and acidic residues" evidence="14">
    <location>
        <begin position="96"/>
        <end position="105"/>
    </location>
</feature>
<dbReference type="InterPro" id="IPR000626">
    <property type="entry name" value="Ubiquitin-like_dom"/>
</dbReference>
<dbReference type="Gene3D" id="2.30.30.140">
    <property type="match status" value="1"/>
</dbReference>
<organism evidence="19 20">
    <name type="scientific">Sinanodonta woodiana</name>
    <name type="common">Chinese pond mussel</name>
    <name type="synonym">Anodonta woodiana</name>
    <dbReference type="NCBI Taxonomy" id="1069815"/>
    <lineage>
        <taxon>Eukaryota</taxon>
        <taxon>Metazoa</taxon>
        <taxon>Spiralia</taxon>
        <taxon>Lophotrochozoa</taxon>
        <taxon>Mollusca</taxon>
        <taxon>Bivalvia</taxon>
        <taxon>Autobranchia</taxon>
        <taxon>Heteroconchia</taxon>
        <taxon>Palaeoheterodonta</taxon>
        <taxon>Unionida</taxon>
        <taxon>Unionoidea</taxon>
        <taxon>Unionidae</taxon>
        <taxon>Unioninae</taxon>
        <taxon>Sinanodonta</taxon>
    </lineage>
</organism>
<evidence type="ECO:0000256" key="7">
    <source>
        <dbReference type="ARBA" id="ARBA00022786"/>
    </source>
</evidence>
<dbReference type="PROSITE" id="PS51015">
    <property type="entry name" value="YDG"/>
    <property type="match status" value="1"/>
</dbReference>
<keyword evidence="10 13" id="KW-0539">Nucleus</keyword>
<proteinExistence type="predicted"/>
<evidence type="ECO:0000256" key="6">
    <source>
        <dbReference type="ARBA" id="ARBA00022771"/>
    </source>
</evidence>
<reference evidence="19 20" key="1">
    <citation type="submission" date="2024-11" db="EMBL/GenBank/DDBJ databases">
        <title>Chromosome-level genome assembly of the freshwater bivalve Anodonta woodiana.</title>
        <authorList>
            <person name="Chen X."/>
        </authorList>
    </citation>
    <scope>NUCLEOTIDE SEQUENCE [LARGE SCALE GENOMIC DNA]</scope>
    <source>
        <strain evidence="19">MN2024</strain>
        <tissue evidence="19">Gills</tissue>
    </source>
</reference>
<evidence type="ECO:0000259" key="18">
    <source>
        <dbReference type="PROSITE" id="PS51015"/>
    </source>
</evidence>
<dbReference type="GO" id="GO:0005634">
    <property type="term" value="C:nucleus"/>
    <property type="evidence" value="ECO:0007669"/>
    <property type="project" value="UniProtKB-SubCell"/>
</dbReference>
<dbReference type="Pfam" id="PF00240">
    <property type="entry name" value="ubiquitin"/>
    <property type="match status" value="1"/>
</dbReference>
<dbReference type="InterPro" id="IPR029071">
    <property type="entry name" value="Ubiquitin-like_domsf"/>
</dbReference>
<dbReference type="InterPro" id="IPR015947">
    <property type="entry name" value="PUA-like_sf"/>
</dbReference>
<dbReference type="FunFam" id="3.10.20.90:FF:000465">
    <property type="entry name" value="E3 ubiquitin-protein ligase UHRF1-like Protein"/>
    <property type="match status" value="1"/>
</dbReference>
<evidence type="ECO:0000256" key="9">
    <source>
        <dbReference type="ARBA" id="ARBA00023125"/>
    </source>
</evidence>
<keyword evidence="7" id="KW-0833">Ubl conjugation pathway</keyword>
<evidence type="ECO:0000256" key="4">
    <source>
        <dbReference type="ARBA" id="ARBA00022679"/>
    </source>
</evidence>
<dbReference type="Pfam" id="PF02182">
    <property type="entry name" value="SAD_SRA"/>
    <property type="match status" value="1"/>
</dbReference>
<evidence type="ECO:0000256" key="2">
    <source>
        <dbReference type="ARBA" id="ARBA00004906"/>
    </source>
</evidence>
<feature type="domain" description="YDG" evidence="18">
    <location>
        <begin position="537"/>
        <end position="687"/>
    </location>
</feature>
<dbReference type="InterPro" id="IPR003105">
    <property type="entry name" value="SRA_YDG"/>
</dbReference>
<feature type="region of interest" description="Disordered" evidence="14">
    <location>
        <begin position="871"/>
        <end position="912"/>
    </location>
</feature>
<dbReference type="CDD" id="cd15525">
    <property type="entry name" value="PHD_UHRF1_2"/>
    <property type="match status" value="1"/>
</dbReference>
<evidence type="ECO:0000256" key="3">
    <source>
        <dbReference type="ARBA" id="ARBA00012483"/>
    </source>
</evidence>
<feature type="compositionally biased region" description="Basic and acidic residues" evidence="14">
    <location>
        <begin position="234"/>
        <end position="247"/>
    </location>
</feature>
<accession>A0ABD3WW15</accession>
<feature type="region of interest" description="Disordered" evidence="14">
    <location>
        <begin position="170"/>
        <end position="202"/>
    </location>
</feature>
<dbReference type="InterPro" id="IPR001841">
    <property type="entry name" value="Znf_RING"/>
</dbReference>
<comment type="pathway">
    <text evidence="2">Protein modification; protein ubiquitination.</text>
</comment>
<evidence type="ECO:0000256" key="12">
    <source>
        <dbReference type="PROSITE-ProRule" id="PRU00175"/>
    </source>
</evidence>
<feature type="compositionally biased region" description="Polar residues" evidence="14">
    <location>
        <begin position="170"/>
        <end position="189"/>
    </location>
</feature>